<organism evidence="1 2">
    <name type="scientific">Glossina pallidipes</name>
    <name type="common">Tsetse fly</name>
    <dbReference type="NCBI Taxonomy" id="7398"/>
    <lineage>
        <taxon>Eukaryota</taxon>
        <taxon>Metazoa</taxon>
        <taxon>Ecdysozoa</taxon>
        <taxon>Arthropoda</taxon>
        <taxon>Hexapoda</taxon>
        <taxon>Insecta</taxon>
        <taxon>Pterygota</taxon>
        <taxon>Neoptera</taxon>
        <taxon>Endopterygota</taxon>
        <taxon>Diptera</taxon>
        <taxon>Brachycera</taxon>
        <taxon>Muscomorpha</taxon>
        <taxon>Hippoboscoidea</taxon>
        <taxon>Glossinidae</taxon>
        <taxon>Glossina</taxon>
    </lineage>
</organism>
<evidence type="ECO:0000313" key="1">
    <source>
        <dbReference type="EnsemblMetazoa" id="GPAI022640-PA"/>
    </source>
</evidence>
<keyword evidence="2" id="KW-1185">Reference proteome</keyword>
<reference evidence="1" key="2">
    <citation type="submission" date="2020-05" db="UniProtKB">
        <authorList>
            <consortium name="EnsemblMetazoa"/>
        </authorList>
    </citation>
    <scope>IDENTIFICATION</scope>
    <source>
        <strain evidence="1">IAEA</strain>
    </source>
</reference>
<dbReference type="Proteomes" id="UP000092445">
    <property type="component" value="Unassembled WGS sequence"/>
</dbReference>
<sequence length="131" mass="14910">MAKIGKWEKSDIRATFNANQRSLPISANIKFNCGTLKSSFILMRSMRLSLAIVGSLTHRAQNNEKTSNQTQLLITRCKVCSSVSLNNSHFGYVLFSHILLEIIINKCHNIWKIRKHLRFCFEISASVAMHS</sequence>
<dbReference type="EnsemblMetazoa" id="GPAI022640-RA">
    <property type="protein sequence ID" value="GPAI022640-PA"/>
    <property type="gene ID" value="GPAI022640"/>
</dbReference>
<dbReference type="AlphaFoldDB" id="A0A1A9ZRF8"/>
<protein>
    <submittedName>
        <fullName evidence="1">Uncharacterized protein</fullName>
    </submittedName>
</protein>
<name>A0A1A9ZRF8_GLOPL</name>
<proteinExistence type="predicted"/>
<evidence type="ECO:0000313" key="2">
    <source>
        <dbReference type="Proteomes" id="UP000092445"/>
    </source>
</evidence>
<accession>A0A1A9ZRF8</accession>
<reference evidence="2" key="1">
    <citation type="submission" date="2014-03" db="EMBL/GenBank/DDBJ databases">
        <authorList>
            <person name="Aksoy S."/>
            <person name="Warren W."/>
            <person name="Wilson R.K."/>
        </authorList>
    </citation>
    <scope>NUCLEOTIDE SEQUENCE [LARGE SCALE GENOMIC DNA]</scope>
    <source>
        <strain evidence="2">IAEA</strain>
    </source>
</reference>
<dbReference type="VEuPathDB" id="VectorBase:GPAI022640"/>